<reference evidence="2" key="1">
    <citation type="submission" date="2017-09" db="EMBL/GenBank/DDBJ databases">
        <title>Depth-based differentiation of microbial function through sediment-hosted aquifers and enrichment of novel symbionts in the deep terrestrial subsurface.</title>
        <authorList>
            <person name="Probst A.J."/>
            <person name="Ladd B."/>
            <person name="Jarett J.K."/>
            <person name="Geller-Mcgrath D.E."/>
            <person name="Sieber C.M.K."/>
            <person name="Emerson J.B."/>
            <person name="Anantharaman K."/>
            <person name="Thomas B.C."/>
            <person name="Malmstrom R."/>
            <person name="Stieglmeier M."/>
            <person name="Klingl A."/>
            <person name="Woyke T."/>
            <person name="Ryan C.M."/>
            <person name="Banfield J.F."/>
        </authorList>
    </citation>
    <scope>NUCLEOTIDE SEQUENCE [LARGE SCALE GENOMIC DNA]</scope>
</reference>
<evidence type="ECO:0000313" key="1">
    <source>
        <dbReference type="EMBL" id="PIR76492.1"/>
    </source>
</evidence>
<dbReference type="SUPFAM" id="SSF109604">
    <property type="entry name" value="HD-domain/PDEase-like"/>
    <property type="match status" value="1"/>
</dbReference>
<dbReference type="PANTHER" id="PTHR46246">
    <property type="entry name" value="GUANOSINE-3',5'-BIS(DIPHOSPHATE) 3'-PYROPHOSPHOHYDROLASE MESH1"/>
    <property type="match status" value="1"/>
</dbReference>
<dbReference type="EMBL" id="PFBY01000022">
    <property type="protein sequence ID" value="PIR76492.1"/>
    <property type="molecule type" value="Genomic_DNA"/>
</dbReference>
<proteinExistence type="predicted"/>
<gene>
    <name evidence="1" type="ORF">COU32_01730</name>
</gene>
<dbReference type="PANTHER" id="PTHR46246:SF1">
    <property type="entry name" value="GUANOSINE-3',5'-BIS(DIPHOSPHATE) 3'-PYROPHOSPHOHYDROLASE MESH1"/>
    <property type="match status" value="1"/>
</dbReference>
<dbReference type="Pfam" id="PF13328">
    <property type="entry name" value="HD_4"/>
    <property type="match status" value="1"/>
</dbReference>
<sequence length="175" mass="19649">MEKTLDLQFETGLRLLAEKTGMSDLNARKPLLPHVVRVGSFLYKKGYADTIVLGGLLHDALEWTDITAGELKEQFGADVLRIVKACTKDDSITDPQEKTNELITRCVVAGEEALIVKTADILDSYYYYAKVNNQDQLAYCNRNAKAILSMKTVDMEDVIFMELEQTYKTHAAYSA</sequence>
<comment type="caution">
    <text evidence="1">The sequence shown here is derived from an EMBL/GenBank/DDBJ whole genome shotgun (WGS) entry which is preliminary data.</text>
</comment>
<dbReference type="AlphaFoldDB" id="A0A2H0TWG4"/>
<evidence type="ECO:0008006" key="3">
    <source>
        <dbReference type="Google" id="ProtNLM"/>
    </source>
</evidence>
<accession>A0A2H0TWG4</accession>
<dbReference type="Gene3D" id="1.10.3210.10">
    <property type="entry name" value="Hypothetical protein af1432"/>
    <property type="match status" value="1"/>
</dbReference>
<dbReference type="GO" id="GO:0008893">
    <property type="term" value="F:guanosine-3',5'-bis(diphosphate) 3'-diphosphatase activity"/>
    <property type="evidence" value="ECO:0007669"/>
    <property type="project" value="TreeGrafter"/>
</dbReference>
<protein>
    <recommendedName>
        <fullName evidence="3">HD/PDEase domain-containing protein</fullName>
    </recommendedName>
</protein>
<dbReference type="Proteomes" id="UP000231530">
    <property type="component" value="Unassembled WGS sequence"/>
</dbReference>
<dbReference type="InterPro" id="IPR052194">
    <property type="entry name" value="MESH1"/>
</dbReference>
<organism evidence="1 2">
    <name type="scientific">Candidatus Magasanikbacteria bacterium CG10_big_fil_rev_8_21_14_0_10_42_10</name>
    <dbReference type="NCBI Taxonomy" id="1974649"/>
    <lineage>
        <taxon>Bacteria</taxon>
        <taxon>Candidatus Magasanikiibacteriota</taxon>
    </lineage>
</organism>
<name>A0A2H0TWG4_9BACT</name>
<evidence type="ECO:0000313" key="2">
    <source>
        <dbReference type="Proteomes" id="UP000231530"/>
    </source>
</evidence>